<protein>
    <recommendedName>
        <fullName evidence="4">diacylglycerol O-acyltransferase</fullName>
        <ecNumber evidence="4">2.3.1.20</ecNumber>
    </recommendedName>
</protein>
<organism evidence="13 14">
    <name type="scientific">Streptomyces phaeoluteigriseus</name>
    <dbReference type="NCBI Taxonomy" id="114686"/>
    <lineage>
        <taxon>Bacteria</taxon>
        <taxon>Bacillati</taxon>
        <taxon>Actinomycetota</taxon>
        <taxon>Actinomycetes</taxon>
        <taxon>Kitasatosporales</taxon>
        <taxon>Streptomycetaceae</taxon>
        <taxon>Streptomyces</taxon>
        <taxon>Streptomyces aurantiacus group</taxon>
    </lineage>
</organism>
<evidence type="ECO:0000256" key="9">
    <source>
        <dbReference type="ARBA" id="ARBA00023315"/>
    </source>
</evidence>
<sequence>MTRTVMAEPAPRSDRMSRKWFDYAAAHPSTSVAIGVVALCTGDLPTREEVALLVSLAVDAYPELGRHPVPRPAGSAGAPGTPFRLDRQIFEVEAASGSGQTGLRAVLEQLTAEPLPEALWGVWLVHGYATGEFAVVLRGHHALFDGLLLADIIACALGAEPRPTRAVAGPPPRRGAYAAALREARALFRDRGRAAQPVPPSVKLTGRVQYMWEGVPVERMREAASAHRATTNDVYLAALAGALRAWAPDPQWLAGGRPVRVQVPIGYPHEAGRLGVRATAAWVRLPCEVDDPAERIALVKVQTDRLRASLRNPHTGALTRLVSRFLGRFDLDLQYHPGWMSMLVSHVPGPAATPAIAGRTVTAGVPLMFLPASQYLATAMCDFAGVTQLCVVADRAVPDVGELAQQWVHQVGLLGGHE</sequence>
<keyword evidence="8" id="KW-0443">Lipid metabolism</keyword>
<name>A0ABY4Z9D2_9ACTN</name>
<evidence type="ECO:0000256" key="2">
    <source>
        <dbReference type="ARBA" id="ARBA00005189"/>
    </source>
</evidence>
<dbReference type="EMBL" id="CP099468">
    <property type="protein sequence ID" value="USQ85657.1"/>
    <property type="molecule type" value="Genomic_DNA"/>
</dbReference>
<feature type="domain" description="O-acyltransferase WSD1-like N-terminal" evidence="11">
    <location>
        <begin position="99"/>
        <end position="205"/>
    </location>
</feature>
<dbReference type="PANTHER" id="PTHR31650">
    <property type="entry name" value="O-ACYLTRANSFERASE (WSD1-LIKE) FAMILY PROTEIN"/>
    <property type="match status" value="1"/>
</dbReference>
<dbReference type="InterPro" id="IPR045034">
    <property type="entry name" value="O-acyltransferase_WSD1-like"/>
</dbReference>
<dbReference type="InterPro" id="IPR004255">
    <property type="entry name" value="O-acyltransferase_WSD1_N"/>
</dbReference>
<evidence type="ECO:0000256" key="3">
    <source>
        <dbReference type="ARBA" id="ARBA00009587"/>
    </source>
</evidence>
<evidence type="ECO:0000313" key="14">
    <source>
        <dbReference type="Proteomes" id="UP001056374"/>
    </source>
</evidence>
<reference evidence="13" key="1">
    <citation type="submission" date="2022-06" db="EMBL/GenBank/DDBJ databases">
        <title>Complete genome sequence of soil microorganisms Streptomyces sp. Qhu-M197 isolated from Alpine meadows habitats on the Tibetan Plateau.</title>
        <authorList>
            <person name="Zhang B."/>
            <person name="Xiang X."/>
            <person name="Fan J."/>
        </authorList>
    </citation>
    <scope>NUCLEOTIDE SEQUENCE</scope>
    <source>
        <strain evidence="13">Qhu-M197</strain>
    </source>
</reference>
<gene>
    <name evidence="13" type="ORF">NFX46_18960</name>
</gene>
<evidence type="ECO:0000259" key="11">
    <source>
        <dbReference type="Pfam" id="PF03007"/>
    </source>
</evidence>
<dbReference type="Proteomes" id="UP001056374">
    <property type="component" value="Chromosome"/>
</dbReference>
<keyword evidence="14" id="KW-1185">Reference proteome</keyword>
<evidence type="ECO:0000256" key="7">
    <source>
        <dbReference type="ARBA" id="ARBA00022798"/>
    </source>
</evidence>
<dbReference type="Pfam" id="PF06974">
    <property type="entry name" value="WS_DGAT_C"/>
    <property type="match status" value="1"/>
</dbReference>
<evidence type="ECO:0000256" key="6">
    <source>
        <dbReference type="ARBA" id="ARBA00022679"/>
    </source>
</evidence>
<proteinExistence type="inferred from homology"/>
<keyword evidence="9" id="KW-0012">Acyltransferase</keyword>
<dbReference type="PANTHER" id="PTHR31650:SF1">
    <property type="entry name" value="WAX ESTER SYNTHASE_DIACYLGLYCEROL ACYLTRANSFERASE 4-RELATED"/>
    <property type="match status" value="1"/>
</dbReference>
<dbReference type="EC" id="2.3.1.20" evidence="4"/>
<keyword evidence="5" id="KW-0444">Lipid biosynthesis</keyword>
<dbReference type="InterPro" id="IPR009721">
    <property type="entry name" value="O-acyltransferase_WSD1_C"/>
</dbReference>
<feature type="domain" description="O-acyltransferase WSD1 C-terminal" evidence="12">
    <location>
        <begin position="279"/>
        <end position="409"/>
    </location>
</feature>
<keyword evidence="7" id="KW-0319">Glycerol metabolism</keyword>
<evidence type="ECO:0000256" key="1">
    <source>
        <dbReference type="ARBA" id="ARBA00004771"/>
    </source>
</evidence>
<evidence type="ECO:0000256" key="10">
    <source>
        <dbReference type="ARBA" id="ARBA00048109"/>
    </source>
</evidence>
<comment type="pathway">
    <text evidence="1">Glycerolipid metabolism; triacylglycerol biosynthesis.</text>
</comment>
<evidence type="ECO:0000256" key="8">
    <source>
        <dbReference type="ARBA" id="ARBA00023098"/>
    </source>
</evidence>
<evidence type="ECO:0000259" key="12">
    <source>
        <dbReference type="Pfam" id="PF06974"/>
    </source>
</evidence>
<evidence type="ECO:0000313" key="13">
    <source>
        <dbReference type="EMBL" id="USQ85657.1"/>
    </source>
</evidence>
<evidence type="ECO:0000256" key="4">
    <source>
        <dbReference type="ARBA" id="ARBA00013244"/>
    </source>
</evidence>
<dbReference type="RefSeq" id="WP_252550830.1">
    <property type="nucleotide sequence ID" value="NZ_CP099468.1"/>
</dbReference>
<keyword evidence="6" id="KW-0808">Transferase</keyword>
<accession>A0ABY4Z9D2</accession>
<comment type="catalytic activity">
    <reaction evidence="10">
        <text>an acyl-CoA + a 1,2-diacyl-sn-glycerol = a triacyl-sn-glycerol + CoA</text>
        <dbReference type="Rhea" id="RHEA:10868"/>
        <dbReference type="ChEBI" id="CHEBI:17815"/>
        <dbReference type="ChEBI" id="CHEBI:57287"/>
        <dbReference type="ChEBI" id="CHEBI:58342"/>
        <dbReference type="ChEBI" id="CHEBI:64615"/>
        <dbReference type="EC" id="2.3.1.20"/>
    </reaction>
</comment>
<comment type="similarity">
    <text evidence="3">Belongs to the long-chain O-acyltransferase family.</text>
</comment>
<dbReference type="Pfam" id="PF03007">
    <property type="entry name" value="WS_DGAT_cat"/>
    <property type="match status" value="1"/>
</dbReference>
<evidence type="ECO:0000256" key="5">
    <source>
        <dbReference type="ARBA" id="ARBA00022516"/>
    </source>
</evidence>
<comment type="pathway">
    <text evidence="2">Lipid metabolism.</text>
</comment>